<evidence type="ECO:0000313" key="3">
    <source>
        <dbReference type="EMBL" id="AWI53996.1"/>
    </source>
</evidence>
<dbReference type="GO" id="GO:0042597">
    <property type="term" value="C:periplasmic space"/>
    <property type="evidence" value="ECO:0007669"/>
    <property type="project" value="UniProtKB-SubCell"/>
</dbReference>
<dbReference type="SUPFAM" id="SSF49503">
    <property type="entry name" value="Cupredoxins"/>
    <property type="match status" value="1"/>
</dbReference>
<dbReference type="RefSeq" id="WP_109036992.1">
    <property type="nucleotide sequence ID" value="NZ_CP029210.1"/>
</dbReference>
<organism evidence="3 4">
    <name type="scientific">Aquabacterium olei</name>
    <dbReference type="NCBI Taxonomy" id="1296669"/>
    <lineage>
        <taxon>Bacteria</taxon>
        <taxon>Pseudomonadati</taxon>
        <taxon>Pseudomonadota</taxon>
        <taxon>Betaproteobacteria</taxon>
        <taxon>Burkholderiales</taxon>
        <taxon>Aquabacterium</taxon>
    </lineage>
</organism>
<name>A0A2U8FUT9_9BURK</name>
<feature type="chain" id="PRO_5016155340" evidence="2">
    <location>
        <begin position="27"/>
        <end position="201"/>
    </location>
</feature>
<protein>
    <submittedName>
        <fullName evidence="3">Methylamine utilization protein</fullName>
    </submittedName>
</protein>
<comment type="subcellular location">
    <subcellularLocation>
        <location evidence="1">Periplasm</location>
    </subcellularLocation>
</comment>
<evidence type="ECO:0000313" key="4">
    <source>
        <dbReference type="Proteomes" id="UP000244892"/>
    </source>
</evidence>
<dbReference type="Proteomes" id="UP000244892">
    <property type="component" value="Chromosome"/>
</dbReference>
<reference evidence="3 4" key="1">
    <citation type="submission" date="2018-05" db="EMBL/GenBank/DDBJ databases">
        <title>complete genome sequence of Aquabacterium olei NBRC 110486.</title>
        <authorList>
            <person name="Tang B."/>
            <person name="Chang J."/>
            <person name="Zhang L."/>
            <person name="Yang H."/>
        </authorList>
    </citation>
    <scope>NUCLEOTIDE SEQUENCE [LARGE SCALE GENOMIC DNA]</scope>
    <source>
        <strain evidence="3 4">NBRC 110486</strain>
    </source>
</reference>
<keyword evidence="2" id="KW-0732">Signal</keyword>
<dbReference type="AlphaFoldDB" id="A0A2U8FUT9"/>
<dbReference type="EMBL" id="CP029210">
    <property type="protein sequence ID" value="AWI53996.1"/>
    <property type="molecule type" value="Genomic_DNA"/>
</dbReference>
<dbReference type="InterPro" id="IPR034242">
    <property type="entry name" value="MauL"/>
</dbReference>
<dbReference type="KEGG" id="aon:DEH84_11585"/>
<dbReference type="InterPro" id="IPR008972">
    <property type="entry name" value="Cupredoxin"/>
</dbReference>
<gene>
    <name evidence="3" type="ORF">DEH84_11585</name>
</gene>
<dbReference type="CDD" id="cd04221">
    <property type="entry name" value="MauL"/>
    <property type="match status" value="1"/>
</dbReference>
<dbReference type="OrthoDB" id="9772097at2"/>
<feature type="signal peptide" evidence="2">
    <location>
        <begin position="1"/>
        <end position="26"/>
    </location>
</feature>
<proteinExistence type="predicted"/>
<evidence type="ECO:0000256" key="1">
    <source>
        <dbReference type="ARBA" id="ARBA00004418"/>
    </source>
</evidence>
<accession>A0A2U8FUT9</accession>
<keyword evidence="4" id="KW-1185">Reference proteome</keyword>
<dbReference type="Gene3D" id="2.60.40.420">
    <property type="entry name" value="Cupredoxins - blue copper proteins"/>
    <property type="match status" value="1"/>
</dbReference>
<evidence type="ECO:0000256" key="2">
    <source>
        <dbReference type="SAM" id="SignalP"/>
    </source>
</evidence>
<sequence>MLSHSEPALLLAAALFALAQAPAAIAAPQGLMVVDTAGQPVAGAVVSVLVRGVRATAPSGTLAQLGQRNKQFEPTLLVVQTGTLVNFPNFDTVRHHVYSFSPARPFEIKLYAGTPAQPVLFDKPGTATLGCNIHDRMLAYVHVVDTPHFGVSDERGRLTIDLPGGEHTARIWKPAMGEKVPGQEVRFATTAAGAVTLRMNP</sequence>